<dbReference type="CDD" id="cd06532">
    <property type="entry name" value="Glyco_transf_25"/>
    <property type="match status" value="1"/>
</dbReference>
<feature type="domain" description="Glycosyl transferase family 25" evidence="1">
    <location>
        <begin position="2"/>
        <end position="169"/>
    </location>
</feature>
<evidence type="ECO:0000313" key="2">
    <source>
        <dbReference type="EMBL" id="TPV24426.1"/>
    </source>
</evidence>
<dbReference type="InterPro" id="IPR002654">
    <property type="entry name" value="Glyco_trans_25"/>
</dbReference>
<proteinExistence type="predicted"/>
<evidence type="ECO:0000259" key="1">
    <source>
        <dbReference type="Pfam" id="PF01755"/>
    </source>
</evidence>
<dbReference type="EMBL" id="VHIZ01000050">
    <property type="protein sequence ID" value="TPV24426.1"/>
    <property type="molecule type" value="Genomic_DNA"/>
</dbReference>
<protein>
    <submittedName>
        <fullName evidence="2">Glycosyltransferase family 25 protein</fullName>
    </submittedName>
</protein>
<dbReference type="Proteomes" id="UP000316142">
    <property type="component" value="Unassembled WGS sequence"/>
</dbReference>
<keyword evidence="3" id="KW-1185">Reference proteome</keyword>
<dbReference type="Pfam" id="PF01755">
    <property type="entry name" value="Glyco_transf_25"/>
    <property type="match status" value="1"/>
</dbReference>
<comment type="caution">
    <text evidence="2">The sequence shown here is derived from an EMBL/GenBank/DDBJ whole genome shotgun (WGS) entry which is preliminary data.</text>
</comment>
<organism evidence="2 3">
    <name type="scientific">Pantoea anthophila</name>
    <dbReference type="NCBI Taxonomy" id="470931"/>
    <lineage>
        <taxon>Bacteria</taxon>
        <taxon>Pseudomonadati</taxon>
        <taxon>Pseudomonadota</taxon>
        <taxon>Gammaproteobacteria</taxon>
        <taxon>Enterobacterales</taxon>
        <taxon>Erwiniaceae</taxon>
        <taxon>Pantoea</taxon>
    </lineage>
</organism>
<gene>
    <name evidence="2" type="ORF">FJW00_12935</name>
</gene>
<sequence length="248" mass="28912">MKIFVINLARSPERRASIEQQLSLLQLDYEIVEAVDGSQLNYDEIVKHTKTLNYAVTSGEIGCALSHIKIYRKIVSNNIPFALILEDDAQLDYQIIQVMHHLKQKQNPYPTVTLLTEVSQYISKPRCILDQKLSIHSVLEASCSHGYIINNQAAKNLATFLYPVWMVADRWQILKEYSVCNVEAVTPSIIRKTEHSHFSTIQSHKNCKWIIEKKEYAWSEIKKRRPLKIKLRRLIWTSFMRAFIKIIK</sequence>
<accession>A0ABY2ZA89</accession>
<name>A0ABY2ZA89_9GAMM</name>
<evidence type="ECO:0000313" key="3">
    <source>
        <dbReference type="Proteomes" id="UP000316142"/>
    </source>
</evidence>
<reference evidence="2 3" key="1">
    <citation type="submission" date="2019-06" db="EMBL/GenBank/DDBJ databases">
        <title>Taxogenomics and systematics of the genus Pantoea.</title>
        <authorList>
            <person name="Tambong J.T."/>
        </authorList>
    </citation>
    <scope>NUCLEOTIDE SEQUENCE [LARGE SCALE GENOMIC DNA]</scope>
    <source>
        <strain evidence="2 3">LMG 2558</strain>
    </source>
</reference>
<dbReference type="RefSeq" id="WP_140924369.1">
    <property type="nucleotide sequence ID" value="NZ_CP122311.1"/>
</dbReference>